<dbReference type="PANTHER" id="PTHR23155">
    <property type="entry name" value="DISEASE RESISTANCE PROTEIN RP"/>
    <property type="match status" value="1"/>
</dbReference>
<dbReference type="STRING" id="4565.A0A3B6KE15"/>
<dbReference type="EnsemblPlants" id="TraesCS5A02G067900.1">
    <property type="protein sequence ID" value="TraesCS5A02G067900.1"/>
    <property type="gene ID" value="TraesCS5A02G067900"/>
</dbReference>
<dbReference type="Gramene" id="TraesJAG5A03G02593580.1">
    <property type="protein sequence ID" value="TraesJAG5A03G02593580.1"/>
    <property type="gene ID" value="TraesJAG5A03G02593580"/>
</dbReference>
<dbReference type="PANTHER" id="PTHR23155:SF1122">
    <property type="entry name" value="NB-ARC DOMAIN CONTAINING PROTEIN, EXPRESSED"/>
    <property type="match status" value="1"/>
</dbReference>
<dbReference type="Gene3D" id="3.40.50.300">
    <property type="entry name" value="P-loop containing nucleotide triphosphate hydrolases"/>
    <property type="match status" value="1"/>
</dbReference>
<feature type="region of interest" description="Disordered" evidence="3">
    <location>
        <begin position="733"/>
        <end position="760"/>
    </location>
</feature>
<dbReference type="InterPro" id="IPR058922">
    <property type="entry name" value="WHD_DRP"/>
</dbReference>
<dbReference type="InterPro" id="IPR044974">
    <property type="entry name" value="Disease_R_plants"/>
</dbReference>
<dbReference type="SUPFAM" id="SSF52058">
    <property type="entry name" value="L domain-like"/>
    <property type="match status" value="1"/>
</dbReference>
<dbReference type="Pfam" id="PF23559">
    <property type="entry name" value="WHD_DRP"/>
    <property type="match status" value="1"/>
</dbReference>
<dbReference type="GO" id="GO:0042742">
    <property type="term" value="P:defense response to bacterium"/>
    <property type="evidence" value="ECO:0007669"/>
    <property type="project" value="UniProtKB-ARBA"/>
</dbReference>
<dbReference type="Gramene" id="TraesNOR5A03G02611820.1">
    <property type="protein sequence ID" value="TraesNOR5A03G02611820.1"/>
    <property type="gene ID" value="TraesNOR5A03G02611820"/>
</dbReference>
<dbReference type="GO" id="GO:0002758">
    <property type="term" value="P:innate immune response-activating signaling pathway"/>
    <property type="evidence" value="ECO:0007669"/>
    <property type="project" value="UniProtKB-ARBA"/>
</dbReference>
<organism evidence="7">
    <name type="scientific">Triticum aestivum</name>
    <name type="common">Wheat</name>
    <dbReference type="NCBI Taxonomy" id="4565"/>
    <lineage>
        <taxon>Eukaryota</taxon>
        <taxon>Viridiplantae</taxon>
        <taxon>Streptophyta</taxon>
        <taxon>Embryophyta</taxon>
        <taxon>Tracheophyta</taxon>
        <taxon>Spermatophyta</taxon>
        <taxon>Magnoliopsida</taxon>
        <taxon>Liliopsida</taxon>
        <taxon>Poales</taxon>
        <taxon>Poaceae</taxon>
        <taxon>BOP clade</taxon>
        <taxon>Pooideae</taxon>
        <taxon>Triticodae</taxon>
        <taxon>Triticeae</taxon>
        <taxon>Triticinae</taxon>
        <taxon>Triticum</taxon>
    </lineage>
</organism>
<dbReference type="InterPro" id="IPR032675">
    <property type="entry name" value="LRR_dom_sf"/>
</dbReference>
<evidence type="ECO:0000256" key="1">
    <source>
        <dbReference type="ARBA" id="ARBA00022737"/>
    </source>
</evidence>
<evidence type="ECO:0000259" key="6">
    <source>
        <dbReference type="Pfam" id="PF23598"/>
    </source>
</evidence>
<dbReference type="Pfam" id="PF00931">
    <property type="entry name" value="NB-ARC"/>
    <property type="match status" value="1"/>
</dbReference>
<evidence type="ECO:0000256" key="3">
    <source>
        <dbReference type="SAM" id="MobiDB-lite"/>
    </source>
</evidence>
<dbReference type="OMA" id="KMAPHES"/>
<dbReference type="Gene3D" id="3.80.10.10">
    <property type="entry name" value="Ribonuclease Inhibitor"/>
    <property type="match status" value="1"/>
</dbReference>
<dbReference type="SUPFAM" id="SSF52540">
    <property type="entry name" value="P-loop containing nucleoside triphosphate hydrolases"/>
    <property type="match status" value="1"/>
</dbReference>
<dbReference type="OrthoDB" id="6161812at2759"/>
<dbReference type="InterPro" id="IPR027417">
    <property type="entry name" value="P-loop_NTPase"/>
</dbReference>
<dbReference type="Gramene" id="TraesCS5A03G0173800.1">
    <property type="protein sequence ID" value="TraesCS5A03G0173800.1.CDS"/>
    <property type="gene ID" value="TraesCS5A03G0173800"/>
</dbReference>
<dbReference type="Gramene" id="TraesSYM5A03G02620340.1">
    <property type="protein sequence ID" value="TraesSYM5A03G02620340.1"/>
    <property type="gene ID" value="TraesSYM5A03G02620340"/>
</dbReference>
<dbReference type="Gramene" id="TraesCS5A02G067900.1">
    <property type="protein sequence ID" value="TraesCS5A02G067900.1"/>
    <property type="gene ID" value="TraesCS5A02G067900"/>
</dbReference>
<dbReference type="FunFam" id="1.10.10.10:FF:000322">
    <property type="entry name" value="Probable disease resistance protein At1g63360"/>
    <property type="match status" value="1"/>
</dbReference>
<dbReference type="InterPro" id="IPR002182">
    <property type="entry name" value="NB-ARC"/>
</dbReference>
<dbReference type="Gene3D" id="1.10.8.430">
    <property type="entry name" value="Helical domain of apoptotic protease-activating factors"/>
    <property type="match status" value="1"/>
</dbReference>
<keyword evidence="1" id="KW-0677">Repeat</keyword>
<feature type="domain" description="NB-ARC" evidence="4">
    <location>
        <begin position="2"/>
        <end position="167"/>
    </location>
</feature>
<keyword evidence="8" id="KW-1185">Reference proteome</keyword>
<dbReference type="Gene3D" id="1.10.10.10">
    <property type="entry name" value="Winged helix-like DNA-binding domain superfamily/Winged helix DNA-binding domain"/>
    <property type="match status" value="1"/>
</dbReference>
<dbReference type="Gramene" id="TraesJUL5A03G02611910.1">
    <property type="protein sequence ID" value="TraesJUL5A03G02611910.1"/>
    <property type="gene ID" value="TraesJUL5A03G02611910"/>
</dbReference>
<evidence type="ECO:0000313" key="8">
    <source>
        <dbReference type="Proteomes" id="UP000019116"/>
    </source>
</evidence>
<evidence type="ECO:0000256" key="2">
    <source>
        <dbReference type="ARBA" id="ARBA00022821"/>
    </source>
</evidence>
<dbReference type="SMR" id="A0A3B6KE15"/>
<evidence type="ECO:0000313" key="7">
    <source>
        <dbReference type="EnsemblPlants" id="TraesCS5A02G067900.1"/>
    </source>
</evidence>
<dbReference type="GO" id="GO:0009626">
    <property type="term" value="P:plant-type hypersensitive response"/>
    <property type="evidence" value="ECO:0007669"/>
    <property type="project" value="UniProtKB-ARBA"/>
</dbReference>
<dbReference type="InterPro" id="IPR036388">
    <property type="entry name" value="WH-like_DNA-bd_sf"/>
</dbReference>
<protein>
    <submittedName>
        <fullName evidence="7">Uncharacterized protein</fullName>
    </submittedName>
</protein>
<sequence>MEVVDHLMGDKEQQLRVVSIHGFGGLGKTTLANEVYHELRGRFECHAFVYAGRNQHIRTTLLEMLSQVSDGQPAGLESMEEQQVIKQLRESLEKKRYLIVIDDICMPSVWKVIKCALRDGMHGSKIITTTRIHDVAKLCCNRPTDTIYPMGQLGEVDSKKLLSSRIFDLERKPPSDSDGFLNDISKICDGVPLAIAVMAGLLSRKFLELADWKKVEEYVMSGLKQYSMLQGIRKILYLSYSDLALPLKTCLLYLSIFPKYYEIKKGRLIWRWSAEGFIPAGEASAWKRGESYFNALINTRLIQPVFGHNDDQPVGCTVHGVILEFIASLSSKENFVTTDAELVLAAPRDAIRRLSLSSNQDDDILKSEADSMNLYQVRSLTLFRIAKWMEPHLIDFQLLRVLDLEDVEGLKDEHLAAGLGRLFLLKYLGLGGEGVTVLPKDVDELQHMETLDVRRTSVKNLSAANKLPKLASLLATDANVLPAEVDKMHELQEFSMVSIGDQNSLECLAKLAKLKRLRTLGVKWCFADDNGSTEAQRKSFVTSLGELGLSSSSGIPTFESLFLDAAGGTSSLDFLVKSWVPPRALQKFMMTSPNCYLSGVPANMALDTSSSITHLEIAIAQLGDEGLKVLGELPLLVFLKLRCLLTTENSLTITADKFRSLQVFSFECQDGGLGFVFGEGAMAQLRKLRLYFKAGEESRLQGVGHLSVSYLCQVHTTVYCAGVEILPSRMQRKPSQNCYPTTPRNPPWKSPSIRNHRTEG</sequence>
<dbReference type="Gramene" id="TraesRN5A0100178000.1">
    <property type="protein sequence ID" value="TraesRN5A0100178000.1"/>
    <property type="gene ID" value="TraesRN5A0100178000"/>
</dbReference>
<dbReference type="PRINTS" id="PR00364">
    <property type="entry name" value="DISEASERSIST"/>
</dbReference>
<name>A0A3B6KE15_WHEAT</name>
<dbReference type="GO" id="GO:0043531">
    <property type="term" value="F:ADP binding"/>
    <property type="evidence" value="ECO:0007669"/>
    <property type="project" value="InterPro"/>
</dbReference>
<dbReference type="AlphaFoldDB" id="A0A3B6KE15"/>
<dbReference type="Proteomes" id="UP000019116">
    <property type="component" value="Chromosome 5A"/>
</dbReference>
<accession>A0A3B6KE15</accession>
<feature type="domain" description="Disease resistance protein winged helix" evidence="5">
    <location>
        <begin position="256"/>
        <end position="326"/>
    </location>
</feature>
<evidence type="ECO:0000259" key="5">
    <source>
        <dbReference type="Pfam" id="PF23559"/>
    </source>
</evidence>
<dbReference type="Gramene" id="TraesLDM5A03G02595600.1">
    <property type="protein sequence ID" value="TraesLDM5A03G02595600.1"/>
    <property type="gene ID" value="TraesLDM5A03G02595600"/>
</dbReference>
<feature type="compositionally biased region" description="Polar residues" evidence="3">
    <location>
        <begin position="733"/>
        <end position="742"/>
    </location>
</feature>
<dbReference type="InterPro" id="IPR042197">
    <property type="entry name" value="Apaf_helical"/>
</dbReference>
<evidence type="ECO:0000259" key="4">
    <source>
        <dbReference type="Pfam" id="PF00931"/>
    </source>
</evidence>
<proteinExistence type="predicted"/>
<feature type="domain" description="Disease resistance R13L4/SHOC-2-like LRR" evidence="6">
    <location>
        <begin position="376"/>
        <end position="723"/>
    </location>
</feature>
<keyword evidence="2" id="KW-0611">Plant defense</keyword>
<reference evidence="7" key="1">
    <citation type="submission" date="2018-08" db="EMBL/GenBank/DDBJ databases">
        <authorList>
            <person name="Rossello M."/>
        </authorList>
    </citation>
    <scope>NUCLEOTIDE SEQUENCE [LARGE SCALE GENOMIC DNA]</scope>
    <source>
        <strain evidence="7">cv. Chinese Spring</strain>
    </source>
</reference>
<dbReference type="Pfam" id="PF23598">
    <property type="entry name" value="LRR_14"/>
    <property type="match status" value="1"/>
</dbReference>
<dbReference type="InterPro" id="IPR055414">
    <property type="entry name" value="LRR_R13L4/SHOC2-like"/>
</dbReference>
<reference evidence="7" key="2">
    <citation type="submission" date="2018-10" db="UniProtKB">
        <authorList>
            <consortium name="EnsemblPlants"/>
        </authorList>
    </citation>
    <scope>IDENTIFICATION</scope>
</reference>